<dbReference type="Proteomes" id="UP000193040">
    <property type="component" value="Unassembled WGS sequence"/>
</dbReference>
<dbReference type="EMBL" id="MZZM01000025">
    <property type="protein sequence ID" value="ORJ57735.1"/>
    <property type="molecule type" value="Genomic_DNA"/>
</dbReference>
<evidence type="ECO:0000313" key="2">
    <source>
        <dbReference type="Proteomes" id="UP000193040"/>
    </source>
</evidence>
<protein>
    <recommendedName>
        <fullName evidence="3">Zinc finger CGNR domain-containing protein</fullName>
    </recommendedName>
</protein>
<dbReference type="AlphaFoldDB" id="A0A1X0XXY8"/>
<dbReference type="Gene3D" id="1.10.3300.10">
    <property type="entry name" value="Jann2411-like domain"/>
    <property type="match status" value="1"/>
</dbReference>
<dbReference type="SUPFAM" id="SSF160904">
    <property type="entry name" value="Jann2411-like"/>
    <property type="match status" value="1"/>
</dbReference>
<gene>
    <name evidence="1" type="ORF">B5M45_19145</name>
</gene>
<evidence type="ECO:0000313" key="1">
    <source>
        <dbReference type="EMBL" id="ORJ57735.1"/>
    </source>
</evidence>
<comment type="caution">
    <text evidence="1">The sequence shown here is derived from an EMBL/GenBank/DDBJ whole genome shotgun (WGS) entry which is preliminary data.</text>
</comment>
<reference evidence="1 2" key="1">
    <citation type="submission" date="2017-03" db="EMBL/GenBank/DDBJ databases">
        <title>Genomic insights into Mycobacterium simiae human colonization.</title>
        <authorList>
            <person name="Steffani J.L."/>
            <person name="Brunck M.E."/>
            <person name="Cruz E."/>
            <person name="Montiel R."/>
            <person name="Barona F."/>
        </authorList>
    </citation>
    <scope>NUCLEOTIDE SEQUENCE [LARGE SCALE GENOMIC DNA]</scope>
    <source>
        <strain evidence="1 2">MsiGto</strain>
    </source>
</reference>
<accession>A0A1X0XXY8</accession>
<organism evidence="1 2">
    <name type="scientific">Mycobacterium simiae</name>
    <name type="common">Mycobacterium habana</name>
    <dbReference type="NCBI Taxonomy" id="1784"/>
    <lineage>
        <taxon>Bacteria</taxon>
        <taxon>Bacillati</taxon>
        <taxon>Actinomycetota</taxon>
        <taxon>Actinomycetes</taxon>
        <taxon>Mycobacteriales</taxon>
        <taxon>Mycobacteriaceae</taxon>
        <taxon>Mycobacterium</taxon>
        <taxon>Mycobacterium simiae complex</taxon>
    </lineage>
</organism>
<keyword evidence="2" id="KW-1185">Reference proteome</keyword>
<name>A0A1X0XXY8_MYCSI</name>
<sequence length="154" mass="17351">MVEEFLNTRAEPTHDLLTDAERAQEWSTRAAHAWARERGVQVQRPELAEGDEARLRDLRARVGALISGQGVAAADCFDFGVAAFAISVEGELRWQPIGHGWLWWSSVICGEVLLSQHMGTWKRLKQCRGDSCRVVFYDRSWNNSAALHAGRCEE</sequence>
<evidence type="ECO:0008006" key="3">
    <source>
        <dbReference type="Google" id="ProtNLM"/>
    </source>
</evidence>
<proteinExistence type="predicted"/>
<dbReference type="InterPro" id="IPR023286">
    <property type="entry name" value="ABATE_dom_sf"/>
</dbReference>